<dbReference type="OrthoDB" id="9991317at2759"/>
<sequence length="761" mass="84051">MRPLTSIELHLYSAPLVIIIDPPLNNLALSLQDKFQQWGILSDLEEVIEIHRAALALRPLGHSNQFISLNNLASSLQAKFQQWSVLSDLDEAINFQRAALALCPPGHADRFTSLNNLATSLHYRFDECRVLSDLNEAIGLHRGALELCLPGHSEQSLSLNNLALSLQARFRQRGVLADLDEAIDLHQAARHPLGHSNRSLSLKNLALGLQDRFQQKGLSSDFDEVFGLYAQLLQVSHAAVLRGDLWAAKSWATSAEQPKHRSALTVYQTALQFLDDRQHITRLSSSSRHFEAVVEATSSLAMDAFSCSVCGGVLTTAVELVEQGRAVFWMQLARLHTPLDEISASGDISKALAAEFKELSFRLRHLLEVSSDQQTTKIRQVTIQRDDVISRICMLPDSPRFLLPPLFSDLQKAVEDGPVIIVNASQYSCDALIVLITQDPVHVPLDITQAEVLELSTEFQSLTANVGSSDNQLENQNIVGVLREVWARIVFPIVDALRVLKVRRRSRIWWCPTAQFALLPLHAAGPYEEESHNLSHFYISSYTPALATLIRARQQVARDPSTPQFVAIGQGIPDRGKPLPRVAAELGDVAQRVARILPCTSLADSDATVEQALDALSRHQWVPLACPGMPNPKKPFESSFAMRDGPLTITDLIRPHLQNPQPEFAFLSACHTTIGHPSSPDEAIHLAAAMQFSGFRSVIGSMWSVDDNAAGKLVSAFYDNMVDDSGRLDCTHAAVALHKAVKKLRTKIPLEQQIVFIHIGV</sequence>
<feature type="domain" description="CHAT" evidence="1">
    <location>
        <begin position="482"/>
        <end position="745"/>
    </location>
</feature>
<dbReference type="EMBL" id="KV448595">
    <property type="protein sequence ID" value="OAX34562.1"/>
    <property type="molecule type" value="Genomic_DNA"/>
</dbReference>
<dbReference type="SUPFAM" id="SSF48452">
    <property type="entry name" value="TPR-like"/>
    <property type="match status" value="1"/>
</dbReference>
<protein>
    <recommendedName>
        <fullName evidence="1">CHAT domain-containing protein</fullName>
    </recommendedName>
</protein>
<evidence type="ECO:0000313" key="2">
    <source>
        <dbReference type="EMBL" id="OAX34562.1"/>
    </source>
</evidence>
<organism evidence="2 3">
    <name type="scientific">Rhizopogon vinicolor AM-OR11-026</name>
    <dbReference type="NCBI Taxonomy" id="1314800"/>
    <lineage>
        <taxon>Eukaryota</taxon>
        <taxon>Fungi</taxon>
        <taxon>Dikarya</taxon>
        <taxon>Basidiomycota</taxon>
        <taxon>Agaricomycotina</taxon>
        <taxon>Agaricomycetes</taxon>
        <taxon>Agaricomycetidae</taxon>
        <taxon>Boletales</taxon>
        <taxon>Suillineae</taxon>
        <taxon>Rhizopogonaceae</taxon>
        <taxon>Rhizopogon</taxon>
    </lineage>
</organism>
<dbReference type="InParanoid" id="A0A1B7MPM6"/>
<keyword evidence="3" id="KW-1185">Reference proteome</keyword>
<dbReference type="STRING" id="1314800.A0A1B7MPM6"/>
<dbReference type="Proteomes" id="UP000092154">
    <property type="component" value="Unassembled WGS sequence"/>
</dbReference>
<dbReference type="Pfam" id="PF12770">
    <property type="entry name" value="CHAT"/>
    <property type="match status" value="1"/>
</dbReference>
<gene>
    <name evidence="2" type="ORF">K503DRAFT_832993</name>
</gene>
<dbReference type="AlphaFoldDB" id="A0A1B7MPM6"/>
<evidence type="ECO:0000313" key="3">
    <source>
        <dbReference type="Proteomes" id="UP000092154"/>
    </source>
</evidence>
<proteinExistence type="predicted"/>
<dbReference type="InterPro" id="IPR011990">
    <property type="entry name" value="TPR-like_helical_dom_sf"/>
</dbReference>
<accession>A0A1B7MPM6</accession>
<reference evidence="2 3" key="1">
    <citation type="submission" date="2016-06" db="EMBL/GenBank/DDBJ databases">
        <title>Comparative genomics of the ectomycorrhizal sister species Rhizopogon vinicolor and Rhizopogon vesiculosus (Basidiomycota: Boletales) reveals a divergence of the mating type B locus.</title>
        <authorList>
            <consortium name="DOE Joint Genome Institute"/>
            <person name="Mujic A.B."/>
            <person name="Kuo A."/>
            <person name="Tritt A."/>
            <person name="Lipzen A."/>
            <person name="Chen C."/>
            <person name="Johnson J."/>
            <person name="Sharma A."/>
            <person name="Barry K."/>
            <person name="Grigoriev I.V."/>
            <person name="Spatafora J.W."/>
        </authorList>
    </citation>
    <scope>NUCLEOTIDE SEQUENCE [LARGE SCALE GENOMIC DNA]</scope>
    <source>
        <strain evidence="2 3">AM-OR11-026</strain>
    </source>
</reference>
<dbReference type="InterPro" id="IPR024983">
    <property type="entry name" value="CHAT_dom"/>
</dbReference>
<dbReference type="Gene3D" id="1.25.40.10">
    <property type="entry name" value="Tetratricopeptide repeat domain"/>
    <property type="match status" value="2"/>
</dbReference>
<evidence type="ECO:0000259" key="1">
    <source>
        <dbReference type="Pfam" id="PF12770"/>
    </source>
</evidence>
<name>A0A1B7MPM6_9AGAM</name>